<dbReference type="Gene3D" id="1.20.1250.20">
    <property type="entry name" value="MFS general substrate transporter like domains"/>
    <property type="match status" value="2"/>
</dbReference>
<evidence type="ECO:0000256" key="2">
    <source>
        <dbReference type="SAM" id="Phobius"/>
    </source>
</evidence>
<feature type="transmembrane region" description="Helical" evidence="2">
    <location>
        <begin position="173"/>
        <end position="195"/>
    </location>
</feature>
<feature type="transmembrane region" description="Helical" evidence="2">
    <location>
        <begin position="242"/>
        <end position="263"/>
    </location>
</feature>
<evidence type="ECO:0000256" key="1">
    <source>
        <dbReference type="ARBA" id="ARBA00004651"/>
    </source>
</evidence>
<proteinExistence type="predicted"/>
<accession>A0ABT2TMK8</accession>
<keyword evidence="2" id="KW-0472">Membrane</keyword>
<feature type="transmembrane region" description="Helical" evidence="2">
    <location>
        <begin position="106"/>
        <end position="123"/>
    </location>
</feature>
<name>A0ABT2TMK8_9FIRM</name>
<comment type="caution">
    <text evidence="3">The sequence shown here is derived from an EMBL/GenBank/DDBJ whole genome shotgun (WGS) entry which is preliminary data.</text>
</comment>
<dbReference type="PANTHER" id="PTHR11360">
    <property type="entry name" value="MONOCARBOXYLATE TRANSPORTER"/>
    <property type="match status" value="1"/>
</dbReference>
<dbReference type="InterPro" id="IPR050327">
    <property type="entry name" value="Proton-linked_MCT"/>
</dbReference>
<feature type="transmembrane region" description="Helical" evidence="2">
    <location>
        <begin position="275"/>
        <end position="296"/>
    </location>
</feature>
<keyword evidence="2" id="KW-0812">Transmembrane</keyword>
<feature type="transmembrane region" description="Helical" evidence="2">
    <location>
        <begin position="399"/>
        <end position="418"/>
    </location>
</feature>
<dbReference type="InterPro" id="IPR036259">
    <property type="entry name" value="MFS_trans_sf"/>
</dbReference>
<evidence type="ECO:0000313" key="4">
    <source>
        <dbReference type="Proteomes" id="UP001652442"/>
    </source>
</evidence>
<sequence length="421" mass="45381">MGNKNKVSNNFGTWGWLMIIYAGISYYISAALSTDGLNFYPAQFEQLHGWNAGMITSLAGMSGWVALVGAVLFAVIIEKTGTRKAAGIINIITGALVLVFANTSNFLVFIIMIFAINFIVANVQLNLIPNNIMNVWFPKKKGTALGWATMGMPVCTATIVIMLTAFIKKTGSVGGAYTIFGCIIIVFGIVSFFWVKNSPEEIGCYPDNEKISEEEIEKNKKLLESHVSEWTMKNLLKNRNTWGIGVGLGLMWATTVGIVSQLIPRLSIVADGKYAASAIMMLSIAAVIGIGGSYFWGYLDSKLGTKRACVFYGIWYIVAILFLLLQPAGAVCVWISIIMVGIGIGGIGNLIPSMIGTCFGRYDFIQANKAIAPLNTIVRQSGIVLAGILSQTAFGYSGLYVILLIADVAGLILTVVLIKAE</sequence>
<gene>
    <name evidence="3" type="ORF">OCV88_10350</name>
</gene>
<feature type="transmembrane region" description="Helical" evidence="2">
    <location>
        <begin position="144"/>
        <end position="167"/>
    </location>
</feature>
<keyword evidence="4" id="KW-1185">Reference proteome</keyword>
<organism evidence="3 4">
    <name type="scientific">Brotonthovivens ammoniilytica</name>
    <dbReference type="NCBI Taxonomy" id="2981725"/>
    <lineage>
        <taxon>Bacteria</taxon>
        <taxon>Bacillati</taxon>
        <taxon>Bacillota</taxon>
        <taxon>Clostridia</taxon>
        <taxon>Lachnospirales</taxon>
        <taxon>Lachnospiraceae</taxon>
        <taxon>Brotonthovivens</taxon>
    </lineage>
</organism>
<dbReference type="Proteomes" id="UP001652442">
    <property type="component" value="Unassembled WGS sequence"/>
</dbReference>
<dbReference type="Pfam" id="PF07690">
    <property type="entry name" value="MFS_1"/>
    <property type="match status" value="1"/>
</dbReference>
<feature type="transmembrane region" description="Helical" evidence="2">
    <location>
        <begin position="308"/>
        <end position="325"/>
    </location>
</feature>
<keyword evidence="2" id="KW-1133">Transmembrane helix</keyword>
<comment type="subcellular location">
    <subcellularLocation>
        <location evidence="1">Cell membrane</location>
        <topology evidence="1">Multi-pass membrane protein</topology>
    </subcellularLocation>
</comment>
<dbReference type="SUPFAM" id="SSF103473">
    <property type="entry name" value="MFS general substrate transporter"/>
    <property type="match status" value="1"/>
</dbReference>
<feature type="transmembrane region" description="Helical" evidence="2">
    <location>
        <begin position="52"/>
        <end position="77"/>
    </location>
</feature>
<dbReference type="PANTHER" id="PTHR11360:SF290">
    <property type="entry name" value="MONOCARBOXYLATE MFS PERMEASE"/>
    <property type="match status" value="1"/>
</dbReference>
<evidence type="ECO:0000313" key="3">
    <source>
        <dbReference type="EMBL" id="MCU6762734.1"/>
    </source>
</evidence>
<feature type="transmembrane region" description="Helical" evidence="2">
    <location>
        <begin position="331"/>
        <end position="351"/>
    </location>
</feature>
<dbReference type="RefSeq" id="WP_158425441.1">
    <property type="nucleotide sequence ID" value="NZ_JAOQJQ010000004.1"/>
</dbReference>
<protein>
    <submittedName>
        <fullName evidence="3">MFS transporter</fullName>
    </submittedName>
</protein>
<dbReference type="InterPro" id="IPR011701">
    <property type="entry name" value="MFS"/>
</dbReference>
<feature type="transmembrane region" description="Helical" evidence="2">
    <location>
        <begin position="12"/>
        <end position="32"/>
    </location>
</feature>
<reference evidence="3 4" key="1">
    <citation type="journal article" date="2021" name="ISME Commun">
        <title>Automated analysis of genomic sequences facilitates high-throughput and comprehensive description of bacteria.</title>
        <authorList>
            <person name="Hitch T.C.A."/>
        </authorList>
    </citation>
    <scope>NUCLEOTIDE SEQUENCE [LARGE SCALE GENOMIC DNA]</scope>
    <source>
        <strain evidence="3 4">Sanger_109</strain>
    </source>
</reference>
<feature type="transmembrane region" description="Helical" evidence="2">
    <location>
        <begin position="84"/>
        <end position="100"/>
    </location>
</feature>
<dbReference type="EMBL" id="JAOQJQ010000004">
    <property type="protein sequence ID" value="MCU6762734.1"/>
    <property type="molecule type" value="Genomic_DNA"/>
</dbReference>
<dbReference type="CDD" id="cd06174">
    <property type="entry name" value="MFS"/>
    <property type="match status" value="1"/>
</dbReference>